<feature type="region of interest" description="Disordered" evidence="1">
    <location>
        <begin position="83"/>
        <end position="109"/>
    </location>
</feature>
<evidence type="ECO:0000256" key="1">
    <source>
        <dbReference type="SAM" id="MobiDB-lite"/>
    </source>
</evidence>
<dbReference type="AlphaFoldDB" id="A0A6J4S678"/>
<accession>A0A6J4S678</accession>
<feature type="non-terminal residue" evidence="2">
    <location>
        <position position="172"/>
    </location>
</feature>
<feature type="region of interest" description="Disordered" evidence="1">
    <location>
        <begin position="125"/>
        <end position="172"/>
    </location>
</feature>
<feature type="compositionally biased region" description="Low complexity" evidence="1">
    <location>
        <begin position="128"/>
        <end position="152"/>
    </location>
</feature>
<feature type="region of interest" description="Disordered" evidence="1">
    <location>
        <begin position="1"/>
        <end position="29"/>
    </location>
</feature>
<feature type="non-terminal residue" evidence="2">
    <location>
        <position position="1"/>
    </location>
</feature>
<sequence>APRDDGRHRGAARGGLGLRLRPGPRAPLHVRRDAVGGRLRPADGLRCALPDAHAGRLGRSRLAHRGRRVRRELRAGLDLADRHRPARAVAPARPRPGWGASPHPRRLPPLLRRGRRWCLGLDRRAPQRAAGPPEPAAVADAAQASGRAGAAALRRRRAPGAEAHPGVVLESL</sequence>
<dbReference type="EMBL" id="CADCVR010000042">
    <property type="protein sequence ID" value="CAA9490317.1"/>
    <property type="molecule type" value="Genomic_DNA"/>
</dbReference>
<feature type="compositionally biased region" description="Low complexity" evidence="1">
    <location>
        <begin position="87"/>
        <end position="96"/>
    </location>
</feature>
<reference evidence="2" key="1">
    <citation type="submission" date="2020-02" db="EMBL/GenBank/DDBJ databases">
        <authorList>
            <person name="Meier V. D."/>
        </authorList>
    </citation>
    <scope>NUCLEOTIDE SEQUENCE</scope>
    <source>
        <strain evidence="2">AVDCRST_MAG53</strain>
    </source>
</reference>
<evidence type="ECO:0000313" key="2">
    <source>
        <dbReference type="EMBL" id="CAA9490317.1"/>
    </source>
</evidence>
<name>A0A6J4S678_9ACTN</name>
<protein>
    <submittedName>
        <fullName evidence="2">Uncharacterized protein</fullName>
    </submittedName>
</protein>
<proteinExistence type="predicted"/>
<gene>
    <name evidence="2" type="ORF">AVDCRST_MAG53-1561</name>
</gene>
<organism evidence="2">
    <name type="scientific">uncultured Solirubrobacteraceae bacterium</name>
    <dbReference type="NCBI Taxonomy" id="1162706"/>
    <lineage>
        <taxon>Bacteria</taxon>
        <taxon>Bacillati</taxon>
        <taxon>Actinomycetota</taxon>
        <taxon>Thermoleophilia</taxon>
        <taxon>Solirubrobacterales</taxon>
        <taxon>Solirubrobacteraceae</taxon>
        <taxon>environmental samples</taxon>
    </lineage>
</organism>
<feature type="compositionally biased region" description="Low complexity" evidence="1">
    <location>
        <begin position="18"/>
        <end position="27"/>
    </location>
</feature>